<dbReference type="HOGENOM" id="CLU_200717_0_0_1"/>
<sequence>MDVDIAQYMLTDLSLRNSNKENVIADSPVKKALVNIVFQIKNSPPAPTKSIYEEASLISINQLWTSLKCQTC</sequence>
<proteinExistence type="predicted"/>
<reference evidence="2" key="1">
    <citation type="journal article" date="2013" name="Science">
        <title>The Amborella genome and the evolution of flowering plants.</title>
        <authorList>
            <consortium name="Amborella Genome Project"/>
        </authorList>
    </citation>
    <scope>NUCLEOTIDE SEQUENCE [LARGE SCALE GENOMIC DNA]</scope>
</reference>
<protein>
    <submittedName>
        <fullName evidence="1">Uncharacterized protein</fullName>
    </submittedName>
</protein>
<dbReference type="Proteomes" id="UP000017836">
    <property type="component" value="Unassembled WGS sequence"/>
</dbReference>
<keyword evidence="2" id="KW-1185">Reference proteome</keyword>
<name>W1NDM3_AMBTC</name>
<dbReference type="EMBL" id="KI397628">
    <property type="protein sequence ID" value="ERM93767.1"/>
    <property type="molecule type" value="Genomic_DNA"/>
</dbReference>
<evidence type="ECO:0000313" key="2">
    <source>
        <dbReference type="Proteomes" id="UP000017836"/>
    </source>
</evidence>
<accession>W1NDM3</accession>
<evidence type="ECO:0000313" key="1">
    <source>
        <dbReference type="EMBL" id="ERM93767.1"/>
    </source>
</evidence>
<organism evidence="1 2">
    <name type="scientific">Amborella trichopoda</name>
    <dbReference type="NCBI Taxonomy" id="13333"/>
    <lineage>
        <taxon>Eukaryota</taxon>
        <taxon>Viridiplantae</taxon>
        <taxon>Streptophyta</taxon>
        <taxon>Embryophyta</taxon>
        <taxon>Tracheophyta</taxon>
        <taxon>Spermatophyta</taxon>
        <taxon>Magnoliopsida</taxon>
        <taxon>Amborellales</taxon>
        <taxon>Amborellaceae</taxon>
        <taxon>Amborella</taxon>
    </lineage>
</organism>
<dbReference type="Gramene" id="ERM93767">
    <property type="protein sequence ID" value="ERM93767"/>
    <property type="gene ID" value="AMTR_s00004p00269460"/>
</dbReference>
<dbReference type="AlphaFoldDB" id="W1NDM3"/>
<gene>
    <name evidence="1" type="ORF">AMTR_s00004p00269460</name>
</gene>